<organism evidence="1 2">
    <name type="scientific">Mangrovimicrobium sediminis</name>
    <dbReference type="NCBI Taxonomy" id="2562682"/>
    <lineage>
        <taxon>Bacteria</taxon>
        <taxon>Pseudomonadati</taxon>
        <taxon>Pseudomonadota</taxon>
        <taxon>Gammaproteobacteria</taxon>
        <taxon>Cellvibrionales</taxon>
        <taxon>Halieaceae</taxon>
        <taxon>Mangrovimicrobium</taxon>
    </lineage>
</organism>
<evidence type="ECO:0008006" key="3">
    <source>
        <dbReference type="Google" id="ProtNLM"/>
    </source>
</evidence>
<protein>
    <recommendedName>
        <fullName evidence="3">Class I SAM-dependent methyltransferase</fullName>
    </recommendedName>
</protein>
<dbReference type="RefSeq" id="WP_135441889.1">
    <property type="nucleotide sequence ID" value="NZ_SRLE01000005.1"/>
</dbReference>
<dbReference type="OrthoDB" id="5732382at2"/>
<evidence type="ECO:0000313" key="1">
    <source>
        <dbReference type="EMBL" id="TGD74791.1"/>
    </source>
</evidence>
<evidence type="ECO:0000313" key="2">
    <source>
        <dbReference type="Proteomes" id="UP000298050"/>
    </source>
</evidence>
<keyword evidence="2" id="KW-1185">Reference proteome</keyword>
<reference evidence="1 2" key="1">
    <citation type="submission" date="2019-04" db="EMBL/GenBank/DDBJ databases">
        <title>Taxonomy of novel Haliea sp. from mangrove soil of West Coast of India.</title>
        <authorList>
            <person name="Verma A."/>
            <person name="Kumar P."/>
            <person name="Krishnamurthi S."/>
        </authorList>
    </citation>
    <scope>NUCLEOTIDE SEQUENCE [LARGE SCALE GENOMIC DNA]</scope>
    <source>
        <strain evidence="1 2">SAOS-164</strain>
    </source>
</reference>
<accession>A0A4Z0M5L4</accession>
<dbReference type="EMBL" id="SRLE01000005">
    <property type="protein sequence ID" value="TGD74791.1"/>
    <property type="molecule type" value="Genomic_DNA"/>
</dbReference>
<comment type="caution">
    <text evidence="1">The sequence shown here is derived from an EMBL/GenBank/DDBJ whole genome shotgun (WGS) entry which is preliminary data.</text>
</comment>
<dbReference type="Proteomes" id="UP000298050">
    <property type="component" value="Unassembled WGS sequence"/>
</dbReference>
<name>A0A4Z0M5L4_9GAMM</name>
<gene>
    <name evidence="1" type="ORF">E4634_06215</name>
</gene>
<proteinExistence type="predicted"/>
<sequence>MSEQQSSQLLPGLFEAIAEDQRVNVLHIGPALPETVAFFSDAGFRCKLFFLDLFAELPLVFQPGDELTVQQRMSQLMDFPQDTRFDLCLFWDIFNYLDETAIEALVDCLRPQLAIGARAHAFAVHNTRSPQLPQRFGILAGDLLNLRPRPAPLPGYAPHPQARLQALLQGLTIKRSVLLAQSRLELLLHAAA</sequence>
<dbReference type="AlphaFoldDB" id="A0A4Z0M5L4"/>